<dbReference type="InterPro" id="IPR039424">
    <property type="entry name" value="SBP_5"/>
</dbReference>
<keyword evidence="3" id="KW-0813">Transport</keyword>
<evidence type="ECO:0000259" key="7">
    <source>
        <dbReference type="Pfam" id="PF00496"/>
    </source>
</evidence>
<dbReference type="GO" id="GO:0015833">
    <property type="term" value="P:peptide transport"/>
    <property type="evidence" value="ECO:0007669"/>
    <property type="project" value="UniProtKB-KW"/>
</dbReference>
<evidence type="ECO:0000256" key="5">
    <source>
        <dbReference type="ARBA" id="ARBA00022856"/>
    </source>
</evidence>
<sequence>MVASKKRTFKGLMGLGVVALASTAVLAACGSNSQQSSANKDEINWYTPTEILTLDMSKNTDRYSSMAIGNSGSNLLRRDENGELQPDLAEKIDVSEDGLTYTVTLRKGLKYSDGTALTAEDFVYTWQRIVDPATASEYSYLASDVHLVNAADIIAGKKGVEELGVKAEGDAKLVFTLSNPSPQFMSLLSFSNFVPQDKEFVEKAGKDYATTSDKQIYSGPYKVEDWNGTSGTFKLVKNDNYWNAENVKTKTINVQTVKKPDTAVQMYKQGQLDFANISDTSAIYNANKKNSDVVDVPEATTAYIVYNLTGSVKGLENEKIRKALNLATDRQGIVEAAVDTGSKPATALAPTGLAKLPDGTDLAEYVAPGYSYDATEATKLFKEGLAEAGLSELTLTVTADADRPAAKAAVDYIKETWEKALPGLTVEEKFVPFKQRLEDTKNQNFDVALVLWGGDYPEGSTFYGLFQSDSAYNYGKVNSDAYNAAYQKALSTDALDPKAAADDYKVAEKVLYDGAFYNPIYFRSQEGLQNPSIKGLIRNSTGLEVDFTYAHKE</sequence>
<dbReference type="OrthoDB" id="403896at2"/>
<dbReference type="PANTHER" id="PTHR30290">
    <property type="entry name" value="PERIPLASMIC BINDING COMPONENT OF ABC TRANSPORTER"/>
    <property type="match status" value="1"/>
</dbReference>
<dbReference type="PIRSF" id="PIRSF002741">
    <property type="entry name" value="MppA"/>
    <property type="match status" value="1"/>
</dbReference>
<dbReference type="InterPro" id="IPR000914">
    <property type="entry name" value="SBP_5_dom"/>
</dbReference>
<dbReference type="GO" id="GO:1904680">
    <property type="term" value="F:peptide transmembrane transporter activity"/>
    <property type="evidence" value="ECO:0007669"/>
    <property type="project" value="TreeGrafter"/>
</dbReference>
<reference evidence="8 9" key="1">
    <citation type="submission" date="2019-12" db="EMBL/GenBank/DDBJ databases">
        <title>Microbes associate with the intestines of laboratory mice.</title>
        <authorList>
            <person name="Navarre W."/>
            <person name="Wong E."/>
        </authorList>
    </citation>
    <scope>NUCLEOTIDE SEQUENCE [LARGE SCALE GENOMIC DNA]</scope>
    <source>
        <strain evidence="8 9">NM51_B2-22</strain>
    </source>
</reference>
<dbReference type="PROSITE" id="PS51257">
    <property type="entry name" value="PROKAR_LIPOPROTEIN"/>
    <property type="match status" value="1"/>
</dbReference>
<comment type="subcellular location">
    <subcellularLocation>
        <location evidence="1">Cell envelope</location>
    </subcellularLocation>
</comment>
<dbReference type="Gene3D" id="3.10.105.10">
    <property type="entry name" value="Dipeptide-binding Protein, Domain 3"/>
    <property type="match status" value="1"/>
</dbReference>
<dbReference type="Proteomes" id="UP000461595">
    <property type="component" value="Unassembled WGS sequence"/>
</dbReference>
<dbReference type="RefSeq" id="WP_160333148.1">
    <property type="nucleotide sequence ID" value="NZ_WSRS01000064.1"/>
</dbReference>
<dbReference type="GO" id="GO:0030313">
    <property type="term" value="C:cell envelope"/>
    <property type="evidence" value="ECO:0007669"/>
    <property type="project" value="UniProtKB-SubCell"/>
</dbReference>
<keyword evidence="5" id="KW-0653">Protein transport</keyword>
<dbReference type="PANTHER" id="PTHR30290:SF10">
    <property type="entry name" value="PERIPLASMIC OLIGOPEPTIDE-BINDING PROTEIN-RELATED"/>
    <property type="match status" value="1"/>
</dbReference>
<evidence type="ECO:0000256" key="6">
    <source>
        <dbReference type="SAM" id="SignalP"/>
    </source>
</evidence>
<dbReference type="CDD" id="cd08504">
    <property type="entry name" value="PBP2_OppA"/>
    <property type="match status" value="1"/>
</dbReference>
<evidence type="ECO:0000313" key="8">
    <source>
        <dbReference type="EMBL" id="MVX59369.1"/>
    </source>
</evidence>
<evidence type="ECO:0000256" key="2">
    <source>
        <dbReference type="ARBA" id="ARBA00005695"/>
    </source>
</evidence>
<feature type="domain" description="Solute-binding protein family 5" evidence="7">
    <location>
        <begin position="83"/>
        <end position="472"/>
    </location>
</feature>
<keyword evidence="4 6" id="KW-0732">Signal</keyword>
<comment type="similarity">
    <text evidence="2">Belongs to the bacterial solute-binding protein 5 family.</text>
</comment>
<evidence type="ECO:0000256" key="4">
    <source>
        <dbReference type="ARBA" id="ARBA00022729"/>
    </source>
</evidence>
<evidence type="ECO:0000313" key="9">
    <source>
        <dbReference type="Proteomes" id="UP000461595"/>
    </source>
</evidence>
<organism evidence="8 9">
    <name type="scientific">Streptococcus danieliae</name>
    <dbReference type="NCBI Taxonomy" id="747656"/>
    <lineage>
        <taxon>Bacteria</taxon>
        <taxon>Bacillati</taxon>
        <taxon>Bacillota</taxon>
        <taxon>Bacilli</taxon>
        <taxon>Lactobacillales</taxon>
        <taxon>Streptococcaceae</taxon>
        <taxon>Streptococcus</taxon>
    </lineage>
</organism>
<evidence type="ECO:0000256" key="3">
    <source>
        <dbReference type="ARBA" id="ARBA00022448"/>
    </source>
</evidence>
<evidence type="ECO:0000256" key="1">
    <source>
        <dbReference type="ARBA" id="ARBA00004196"/>
    </source>
</evidence>
<protein>
    <submittedName>
        <fullName evidence="8">Peptide ABC transporter substrate-binding protein</fullName>
    </submittedName>
</protein>
<dbReference type="Gene3D" id="3.90.76.10">
    <property type="entry name" value="Dipeptide-binding Protein, Domain 1"/>
    <property type="match status" value="1"/>
</dbReference>
<feature type="signal peptide" evidence="6">
    <location>
        <begin position="1"/>
        <end position="27"/>
    </location>
</feature>
<comment type="caution">
    <text evidence="8">The sequence shown here is derived from an EMBL/GenBank/DDBJ whole genome shotgun (WGS) entry which is preliminary data.</text>
</comment>
<accession>A0A7X3G933</accession>
<name>A0A7X3G933_9STRE</name>
<gene>
    <name evidence="8" type="ORF">E5983_06945</name>
</gene>
<dbReference type="GO" id="GO:0043190">
    <property type="term" value="C:ATP-binding cassette (ABC) transporter complex"/>
    <property type="evidence" value="ECO:0007669"/>
    <property type="project" value="InterPro"/>
</dbReference>
<dbReference type="InterPro" id="IPR030678">
    <property type="entry name" value="Peptide/Ni-bd"/>
</dbReference>
<dbReference type="AlphaFoldDB" id="A0A7X3G933"/>
<dbReference type="EMBL" id="WSRS01000064">
    <property type="protein sequence ID" value="MVX59369.1"/>
    <property type="molecule type" value="Genomic_DNA"/>
</dbReference>
<keyword evidence="5" id="KW-0571">Peptide transport</keyword>
<dbReference type="Pfam" id="PF00496">
    <property type="entry name" value="SBP_bac_5"/>
    <property type="match status" value="1"/>
</dbReference>
<dbReference type="Gene3D" id="3.40.190.10">
    <property type="entry name" value="Periplasmic binding protein-like II"/>
    <property type="match status" value="1"/>
</dbReference>
<feature type="chain" id="PRO_5038577825" evidence="6">
    <location>
        <begin position="28"/>
        <end position="553"/>
    </location>
</feature>
<dbReference type="FunFam" id="3.90.76.10:FF:000001">
    <property type="entry name" value="Oligopeptide ABC transporter substrate-binding protein"/>
    <property type="match status" value="1"/>
</dbReference>
<dbReference type="GO" id="GO:0042597">
    <property type="term" value="C:periplasmic space"/>
    <property type="evidence" value="ECO:0007669"/>
    <property type="project" value="UniProtKB-ARBA"/>
</dbReference>
<dbReference type="SUPFAM" id="SSF53850">
    <property type="entry name" value="Periplasmic binding protein-like II"/>
    <property type="match status" value="1"/>
</dbReference>
<proteinExistence type="inferred from homology"/>